<name>U4TV81_9LACO</name>
<protein>
    <submittedName>
        <fullName evidence="6">Putative DNA helicase INO80</fullName>
    </submittedName>
</protein>
<dbReference type="OrthoDB" id="9802848at2"/>
<keyword evidence="3 6" id="KW-0347">Helicase</keyword>
<dbReference type="InterPro" id="IPR050628">
    <property type="entry name" value="SNF2_RAD54_helicase_TF"/>
</dbReference>
<dbReference type="PANTHER" id="PTHR45626">
    <property type="entry name" value="TRANSCRIPTION TERMINATION FACTOR 2-RELATED"/>
    <property type="match status" value="1"/>
</dbReference>
<dbReference type="eggNOG" id="COG0553">
    <property type="taxonomic scope" value="Bacteria"/>
</dbReference>
<dbReference type="PANTHER" id="PTHR45626:SF17">
    <property type="entry name" value="HELICASE-LIKE TRANSCRIPTION FACTOR"/>
    <property type="match status" value="1"/>
</dbReference>
<dbReference type="GO" id="GO:0004386">
    <property type="term" value="F:helicase activity"/>
    <property type="evidence" value="ECO:0007669"/>
    <property type="project" value="UniProtKB-KW"/>
</dbReference>
<accession>U4TV81</accession>
<dbReference type="InterPro" id="IPR027417">
    <property type="entry name" value="P-loop_NTPase"/>
</dbReference>
<evidence type="ECO:0000256" key="4">
    <source>
        <dbReference type="ARBA" id="ARBA00022840"/>
    </source>
</evidence>
<evidence type="ECO:0000313" key="6">
    <source>
        <dbReference type="EMBL" id="ERL65778.1"/>
    </source>
</evidence>
<dbReference type="SMART" id="SM00490">
    <property type="entry name" value="HELICc"/>
    <property type="match status" value="1"/>
</dbReference>
<evidence type="ECO:0000256" key="3">
    <source>
        <dbReference type="ARBA" id="ARBA00022806"/>
    </source>
</evidence>
<dbReference type="RefSeq" id="WP_022528721.1">
    <property type="nucleotide sequence ID" value="NZ_KI271584.1"/>
</dbReference>
<dbReference type="HOGENOM" id="CLU_1228651_0_0_9"/>
<dbReference type="GO" id="GO:0005524">
    <property type="term" value="F:ATP binding"/>
    <property type="evidence" value="ECO:0007669"/>
    <property type="project" value="UniProtKB-KW"/>
</dbReference>
<keyword evidence="2" id="KW-0378">Hydrolase</keyword>
<dbReference type="GO" id="GO:0016787">
    <property type="term" value="F:hydrolase activity"/>
    <property type="evidence" value="ECO:0007669"/>
    <property type="project" value="UniProtKB-KW"/>
</dbReference>
<proteinExistence type="predicted"/>
<dbReference type="AlphaFoldDB" id="U4TV81"/>
<dbReference type="Gene3D" id="3.40.50.300">
    <property type="entry name" value="P-loop containing nucleotide triphosphate hydrolases"/>
    <property type="match status" value="1"/>
</dbReference>
<evidence type="ECO:0000313" key="7">
    <source>
        <dbReference type="Proteomes" id="UP000030647"/>
    </source>
</evidence>
<evidence type="ECO:0000256" key="1">
    <source>
        <dbReference type="ARBA" id="ARBA00022741"/>
    </source>
</evidence>
<dbReference type="PROSITE" id="PS51194">
    <property type="entry name" value="HELICASE_CTER"/>
    <property type="match status" value="1"/>
</dbReference>
<dbReference type="InterPro" id="IPR049730">
    <property type="entry name" value="SNF2/RAD54-like_C"/>
</dbReference>
<dbReference type="EMBL" id="KI271584">
    <property type="protein sequence ID" value="ERL65778.1"/>
    <property type="molecule type" value="Genomic_DNA"/>
</dbReference>
<organism evidence="6 7">
    <name type="scientific">Schleiferilactobacillus shenzhenensis LY-73</name>
    <dbReference type="NCBI Taxonomy" id="1231336"/>
    <lineage>
        <taxon>Bacteria</taxon>
        <taxon>Bacillati</taxon>
        <taxon>Bacillota</taxon>
        <taxon>Bacilli</taxon>
        <taxon>Lactobacillales</taxon>
        <taxon>Lactobacillaceae</taxon>
        <taxon>Schleiferilactobacillus</taxon>
    </lineage>
</organism>
<dbReference type="GO" id="GO:0008094">
    <property type="term" value="F:ATP-dependent activity, acting on DNA"/>
    <property type="evidence" value="ECO:0007669"/>
    <property type="project" value="TreeGrafter"/>
</dbReference>
<gene>
    <name evidence="6" type="ORF">L248_1854</name>
</gene>
<dbReference type="InterPro" id="IPR001650">
    <property type="entry name" value="Helicase_C-like"/>
</dbReference>
<dbReference type="SUPFAM" id="SSF52540">
    <property type="entry name" value="P-loop containing nucleoside triphosphate hydrolases"/>
    <property type="match status" value="1"/>
</dbReference>
<keyword evidence="1" id="KW-0547">Nucleotide-binding</keyword>
<dbReference type="Pfam" id="PF00271">
    <property type="entry name" value="Helicase_C"/>
    <property type="match status" value="1"/>
</dbReference>
<feature type="domain" description="Helicase C-terminal" evidence="5">
    <location>
        <begin position="38"/>
        <end position="196"/>
    </location>
</feature>
<dbReference type="CDD" id="cd18793">
    <property type="entry name" value="SF2_C_SNF"/>
    <property type="match status" value="1"/>
</dbReference>
<sequence>MDFGPAEFLHYRQAVAAGNFMGMRQAGFSGGDPAASPKLDRLLAICAEAQAGGRKVIVFSFFRNVLNQVHTHLAAASFPPIMGGVSPQERQNIMDAFTAASAQERNVLCAQVNTAGFGLNLQAASVIIFCEPQIKPSLEEQALSRAYRMGQTNTVTVYRLLTAASVDERMLQMLADKKRAFQAYAQYSAVAQASPDATDASDQALIKQLVAAEQQRLGVPVTAAR</sequence>
<keyword evidence="7" id="KW-1185">Reference proteome</keyword>
<dbReference type="STRING" id="1231336.L248_1854"/>
<keyword evidence="4" id="KW-0067">ATP-binding</keyword>
<evidence type="ECO:0000256" key="2">
    <source>
        <dbReference type="ARBA" id="ARBA00022801"/>
    </source>
</evidence>
<reference evidence="7" key="1">
    <citation type="journal article" date="2013" name="Genome Announc.">
        <title>Whole-Genome Sequencing of Lactobacillus shenzhenensis Strain LY-73T.</title>
        <authorList>
            <person name="Lin Z."/>
            <person name="Liu Z."/>
            <person name="Yang R."/>
            <person name="Zou Y."/>
            <person name="Wan D."/>
            <person name="Chen J."/>
            <person name="Guo M."/>
            <person name="Zhao J."/>
            <person name="Fang C."/>
            <person name="Yang R."/>
            <person name="Liu F."/>
        </authorList>
    </citation>
    <scope>NUCLEOTIDE SEQUENCE [LARGE SCALE GENOMIC DNA]</scope>
    <source>
        <strain evidence="7">LY-73</strain>
    </source>
</reference>
<dbReference type="GO" id="GO:0006281">
    <property type="term" value="P:DNA repair"/>
    <property type="evidence" value="ECO:0007669"/>
    <property type="project" value="TreeGrafter"/>
</dbReference>
<dbReference type="Proteomes" id="UP000030647">
    <property type="component" value="Unassembled WGS sequence"/>
</dbReference>
<evidence type="ECO:0000259" key="5">
    <source>
        <dbReference type="PROSITE" id="PS51194"/>
    </source>
</evidence>